<dbReference type="CDD" id="cd03469">
    <property type="entry name" value="Rieske_RO_Alpha_N"/>
    <property type="match status" value="1"/>
</dbReference>
<dbReference type="Pfam" id="PF00355">
    <property type="entry name" value="Rieske"/>
    <property type="match status" value="1"/>
</dbReference>
<dbReference type="SUPFAM" id="SSF55961">
    <property type="entry name" value="Bet v1-like"/>
    <property type="match status" value="1"/>
</dbReference>
<sequence length="414" mass="47105">MDAVIEQIAAQSKLPLEQAVPLPVQAYWDPEFYEREIEQIFRSDWVCVSRVEDVPAPGDYLAVDLGGEPMIVVRGQDDVVRVLSRVCRHRYVDLLGGKTSPDKRARGCAEWFECPYHSWTYRPDGSLLNAPEMLERPDFDRHDYGLRPIRHEIWQGFVFVNIDGQAEPLDMSGFEQILDQYDFTGWKTADVVDWGESTVNWKIMVENYAECYHHIGIHKETLQPLWPIGTVELGEPTGRDWFYSRMKAGPETASGEEDGYLQQPSWLPAHPALSAYQRSQSLLMVKFPMFMIVPSPDITFWFKAIPTGPETHRLEVALMVPEQHFGVENFEESVKEAADFFRTFQAEDSSINEYVQTTTRSMNARGGVLHRHEQAIWQMQKYLAWRLAGVDSDAPVADDDVAAAQGAAVLAATS</sequence>
<dbReference type="EMBL" id="CP080333">
    <property type="protein sequence ID" value="QYL20036.1"/>
    <property type="molecule type" value="Genomic_DNA"/>
</dbReference>
<reference evidence="8 9" key="1">
    <citation type="submission" date="2021-07" db="EMBL/GenBank/DDBJ databases">
        <title>Whole genome sequencing of non-tuberculosis mycobacteria type-strains.</title>
        <authorList>
            <person name="Igarashi Y."/>
            <person name="Osugi A."/>
            <person name="Mitarai S."/>
        </authorList>
    </citation>
    <scope>NUCLEOTIDE SEQUENCE [LARGE SCALE GENOMIC DNA]</scope>
    <source>
        <strain evidence="8 9">JCM 16370</strain>
    </source>
</reference>
<keyword evidence="8" id="KW-0223">Dioxygenase</keyword>
<dbReference type="InterPro" id="IPR001663">
    <property type="entry name" value="Rng_hydr_dOase-A"/>
</dbReference>
<dbReference type="PANTHER" id="PTHR43756:SF5">
    <property type="entry name" value="CHOLINE MONOOXYGENASE, CHLOROPLASTIC"/>
    <property type="match status" value="1"/>
</dbReference>
<keyword evidence="6" id="KW-0411">Iron-sulfur</keyword>
<evidence type="ECO:0000256" key="5">
    <source>
        <dbReference type="ARBA" id="ARBA00023004"/>
    </source>
</evidence>
<evidence type="ECO:0000256" key="4">
    <source>
        <dbReference type="ARBA" id="ARBA00023002"/>
    </source>
</evidence>
<keyword evidence="9" id="KW-1185">Reference proteome</keyword>
<dbReference type="Proteomes" id="UP000825367">
    <property type="component" value="Chromosome"/>
</dbReference>
<dbReference type="InterPro" id="IPR015879">
    <property type="entry name" value="Ring_hydroxy_dOase_asu_C_dom"/>
</dbReference>
<dbReference type="Pfam" id="PF00848">
    <property type="entry name" value="Ring_hydroxyl_A"/>
    <property type="match status" value="1"/>
</dbReference>
<feature type="domain" description="Rieske" evidence="7">
    <location>
        <begin position="45"/>
        <end position="160"/>
    </location>
</feature>
<protein>
    <submittedName>
        <fullName evidence="8">Aromatic ring-hydroxylating dioxygenase subunit alpha</fullName>
    </submittedName>
</protein>
<evidence type="ECO:0000256" key="1">
    <source>
        <dbReference type="ARBA" id="ARBA00001962"/>
    </source>
</evidence>
<keyword evidence="2" id="KW-0001">2Fe-2S</keyword>
<dbReference type="SUPFAM" id="SSF50022">
    <property type="entry name" value="ISP domain"/>
    <property type="match status" value="1"/>
</dbReference>
<accession>A0ABX8VQI5</accession>
<dbReference type="PROSITE" id="PS51296">
    <property type="entry name" value="RIESKE"/>
    <property type="match status" value="1"/>
</dbReference>
<comment type="cofactor">
    <cofactor evidence="1">
        <name>Fe cation</name>
        <dbReference type="ChEBI" id="CHEBI:24875"/>
    </cofactor>
</comment>
<evidence type="ECO:0000259" key="7">
    <source>
        <dbReference type="PROSITE" id="PS51296"/>
    </source>
</evidence>
<evidence type="ECO:0000256" key="2">
    <source>
        <dbReference type="ARBA" id="ARBA00022714"/>
    </source>
</evidence>
<evidence type="ECO:0000313" key="8">
    <source>
        <dbReference type="EMBL" id="QYL20036.1"/>
    </source>
</evidence>
<dbReference type="InterPro" id="IPR017941">
    <property type="entry name" value="Rieske_2Fe-2S"/>
</dbReference>
<keyword evidence="3" id="KW-0479">Metal-binding</keyword>
<dbReference type="GO" id="GO:0051213">
    <property type="term" value="F:dioxygenase activity"/>
    <property type="evidence" value="ECO:0007669"/>
    <property type="project" value="UniProtKB-KW"/>
</dbReference>
<keyword evidence="5" id="KW-0408">Iron</keyword>
<evidence type="ECO:0000256" key="3">
    <source>
        <dbReference type="ARBA" id="ARBA00022723"/>
    </source>
</evidence>
<dbReference type="PANTHER" id="PTHR43756">
    <property type="entry name" value="CHOLINE MONOOXYGENASE, CHLOROPLASTIC"/>
    <property type="match status" value="1"/>
</dbReference>
<dbReference type="PRINTS" id="PR00090">
    <property type="entry name" value="RNGDIOXGNASE"/>
</dbReference>
<dbReference type="Gene3D" id="2.102.10.10">
    <property type="entry name" value="Rieske [2Fe-2S] iron-sulphur domain"/>
    <property type="match status" value="1"/>
</dbReference>
<evidence type="ECO:0000256" key="6">
    <source>
        <dbReference type="ARBA" id="ARBA00023014"/>
    </source>
</evidence>
<name>A0ABX8VQI5_9MYCO</name>
<evidence type="ECO:0000313" key="9">
    <source>
        <dbReference type="Proteomes" id="UP000825367"/>
    </source>
</evidence>
<gene>
    <name evidence="8" type="ORF">K0O64_21170</name>
</gene>
<dbReference type="Gene3D" id="3.90.380.10">
    <property type="entry name" value="Naphthalene 1,2-dioxygenase Alpha Subunit, Chain A, domain 1"/>
    <property type="match status" value="2"/>
</dbReference>
<dbReference type="InterPro" id="IPR036922">
    <property type="entry name" value="Rieske_2Fe-2S_sf"/>
</dbReference>
<organism evidence="8 9">
    <name type="scientific">Mycolicibacterium pallens</name>
    <dbReference type="NCBI Taxonomy" id="370524"/>
    <lineage>
        <taxon>Bacteria</taxon>
        <taxon>Bacillati</taxon>
        <taxon>Actinomycetota</taxon>
        <taxon>Actinomycetes</taxon>
        <taxon>Mycobacteriales</taxon>
        <taxon>Mycobacteriaceae</taxon>
        <taxon>Mycolicibacterium</taxon>
    </lineage>
</organism>
<keyword evidence="4" id="KW-0560">Oxidoreductase</keyword>
<proteinExistence type="predicted"/>